<name>A0A239KLM2_9BACT</name>
<feature type="compositionally biased region" description="Gly residues" evidence="2">
    <location>
        <begin position="294"/>
        <end position="306"/>
    </location>
</feature>
<dbReference type="InterPro" id="IPR013517">
    <property type="entry name" value="FG-GAP"/>
</dbReference>
<reference evidence="6 7" key="1">
    <citation type="submission" date="2017-06" db="EMBL/GenBank/DDBJ databases">
        <authorList>
            <person name="Kim H.J."/>
            <person name="Triplett B.A."/>
        </authorList>
    </citation>
    <scope>NUCLEOTIDE SEQUENCE [LARGE SCALE GENOMIC DNA]</scope>
    <source>
        <strain evidence="6 7">DSM 18704</strain>
    </source>
</reference>
<gene>
    <name evidence="6" type="ORF">SAMN05421770_10568</name>
</gene>
<evidence type="ECO:0000259" key="5">
    <source>
        <dbReference type="Pfam" id="PF16640"/>
    </source>
</evidence>
<feature type="transmembrane region" description="Helical" evidence="3">
    <location>
        <begin position="1343"/>
        <end position="1361"/>
    </location>
</feature>
<accession>A0A239KLM2</accession>
<evidence type="ECO:0000256" key="2">
    <source>
        <dbReference type="SAM" id="MobiDB-lite"/>
    </source>
</evidence>
<evidence type="ECO:0000256" key="3">
    <source>
        <dbReference type="SAM" id="Phobius"/>
    </source>
</evidence>
<proteinExistence type="predicted"/>
<keyword evidence="3" id="KW-0472">Membrane</keyword>
<feature type="region of interest" description="Disordered" evidence="2">
    <location>
        <begin position="287"/>
        <end position="306"/>
    </location>
</feature>
<sequence>MPLRVSRFLLLLAALAASWSTSARAQTQFAQPQVVKTGNWPAAVYAADMNGDGFSDLIYIDQGATSTASTTHVLLNNGKGGFSESSRLATTGVSVAIGDLTGNGHIDIGWIGATPYQAPGSPYNVTVTVSIAPGLGDGTFGALQTRTTTGYAPNLPDYRYLTAAAIRPPLPSAIVVEDVANNYLVGFLGTNSGFDAALPDGPGPITVQSLSGNGKLDLIVNGTSAQIYLNADLVPLGYPTLPSKRFTSPSAIRSLLVQEVDNDTYPDLVIEGANGRFDIYHGNGDGTFSTQSEGGSGTLDGTTGNGGHLIGETTLANGTRHNFITATPAGVSVLVGQGNLTYVLKGVYNAGPGRSAYALADFNGDGNLDLAVDSPEGVAILYGNADGSFQSSLAYAAGQPAISGALGAFTNSGNLDAVVGTPLLTAQVMLGQGDGSFVPFGGAASPKPTITTTTPASGSWGQMLTGDFDGDGRTDIGMTIDGPSQNNGSPALPYFAGSGLWVQYNPGKNNGDFGFVIVMAPYYSVSTGPNSAAYPWFGTGAVGAFGGSAAAKSIAILNGARLQVLNGANTTPPLALLQGFDDLTDGIGIAYNSDVHAHDLTVAGDLNHDGADDLIVQHNGLLTVYLSLKNGQFRKLATTVPVAAYVSSTWGGASQTYNEPAFPGSMAIADLNGDGFGDLVVAYDDMGADHTQPTASRPNHILIWLGNGDGTFKGPETVVPSRNFYQIALADLNGDGHPDLVMHDGYVLSVQYGKGDGTFGAETHYLAGMGLNTISAGDLNHDGKVDLVVANGGTFFGNPVANHEAPVANPDVNSGGVTVLLNTQAATQPAASGSIVATPNPVAWQGAFNVTIALNGSPAPTGTVTFTIDGAPAGGSTNGVYTLTNGAVTLSFPVASFSVPLTPGAHALAAVYAGDANYSGATLTGTLTVGLAPTSVVLTPTTPLLVYYGQGIDGLFAITASYPTTGTYTVLDNGVAVPICTNLPVSINGVPNDCPYGNPVLLDAGPHSFSVAYNGDSENAPSVSAAVPYVVAQDLTTASLASSLNPSTVGQTVTFTATMTGNAAVPAGSVTFFDGAAAIGAATLNAAGVATLTTGTLAVGTHPIRAVYAATTDFNAASSTVVSQVVNPQAVPPATPLTTAIQLTSSLNPAPAGFGLILTATVVSSGNFPVVPAGSVSFLDGGAIIGTGVLNNLGVATFATSTLAVGRHALTASYAGATGSGGGVPPPSPPKPPVPPRAAYANPTQTLLPSVSPVLTEVITTPLKSYPASFSLSVTPDPVYVPAGQDAVLAVHVLVEGNFTQTIQLGCTGLPAEASCVFVNNTIGSAGGTTTLYVLPQGPHGCGANGAPYYGLLGLFGLAFVRKRRRMGLLLAAVCLFGLVGLSGCGSGCTDLGVIPGNYNFVVTGTPSVGPVTGTQGWTVGMKVTLP</sequence>
<evidence type="ECO:0000256" key="4">
    <source>
        <dbReference type="SAM" id="SignalP"/>
    </source>
</evidence>
<keyword evidence="1 4" id="KW-0732">Signal</keyword>
<dbReference type="PANTHER" id="PTHR46580">
    <property type="entry name" value="SENSOR KINASE-RELATED"/>
    <property type="match status" value="1"/>
</dbReference>
<dbReference type="InterPro" id="IPR013783">
    <property type="entry name" value="Ig-like_fold"/>
</dbReference>
<dbReference type="InterPro" id="IPR032109">
    <property type="entry name" value="Big_3_5"/>
</dbReference>
<evidence type="ECO:0000256" key="1">
    <source>
        <dbReference type="ARBA" id="ARBA00022729"/>
    </source>
</evidence>
<keyword evidence="3" id="KW-1133">Transmembrane helix</keyword>
<organism evidence="6 7">
    <name type="scientific">Granulicella rosea</name>
    <dbReference type="NCBI Taxonomy" id="474952"/>
    <lineage>
        <taxon>Bacteria</taxon>
        <taxon>Pseudomonadati</taxon>
        <taxon>Acidobacteriota</taxon>
        <taxon>Terriglobia</taxon>
        <taxon>Terriglobales</taxon>
        <taxon>Acidobacteriaceae</taxon>
        <taxon>Granulicella</taxon>
    </lineage>
</organism>
<dbReference type="Pfam" id="PF13517">
    <property type="entry name" value="FG-GAP_3"/>
    <property type="match status" value="2"/>
</dbReference>
<feature type="domain" description="Bacterial Ig-like" evidence="5">
    <location>
        <begin position="1042"/>
        <end position="1127"/>
    </location>
</feature>
<dbReference type="Gene3D" id="2.130.10.130">
    <property type="entry name" value="Integrin alpha, N-terminal"/>
    <property type="match status" value="2"/>
</dbReference>
<evidence type="ECO:0000313" key="6">
    <source>
        <dbReference type="EMBL" id="SNT19287.1"/>
    </source>
</evidence>
<keyword evidence="7" id="KW-1185">Reference proteome</keyword>
<dbReference type="RefSeq" id="WP_089409153.1">
    <property type="nucleotide sequence ID" value="NZ_FZOU01000005.1"/>
</dbReference>
<dbReference type="Proteomes" id="UP000198356">
    <property type="component" value="Unassembled WGS sequence"/>
</dbReference>
<dbReference type="InterPro" id="IPR028994">
    <property type="entry name" value="Integrin_alpha_N"/>
</dbReference>
<dbReference type="EMBL" id="FZOU01000005">
    <property type="protein sequence ID" value="SNT19287.1"/>
    <property type="molecule type" value="Genomic_DNA"/>
</dbReference>
<feature type="domain" description="Bacterial Ig-like" evidence="5">
    <location>
        <begin position="836"/>
        <end position="929"/>
    </location>
</feature>
<feature type="transmembrane region" description="Helical" evidence="3">
    <location>
        <begin position="1368"/>
        <end position="1384"/>
    </location>
</feature>
<dbReference type="PANTHER" id="PTHR46580:SF4">
    <property type="entry name" value="ATP_GTP-BINDING PROTEIN"/>
    <property type="match status" value="1"/>
</dbReference>
<dbReference type="Gene3D" id="2.60.40.10">
    <property type="entry name" value="Immunoglobulins"/>
    <property type="match status" value="3"/>
</dbReference>
<feature type="domain" description="Bacterial Ig-like" evidence="5">
    <location>
        <begin position="1143"/>
        <end position="1219"/>
    </location>
</feature>
<evidence type="ECO:0000313" key="7">
    <source>
        <dbReference type="Proteomes" id="UP000198356"/>
    </source>
</evidence>
<dbReference type="Pfam" id="PF16640">
    <property type="entry name" value="Big_3_5"/>
    <property type="match status" value="3"/>
</dbReference>
<keyword evidence="3" id="KW-0812">Transmembrane</keyword>
<dbReference type="SUPFAM" id="SSF69318">
    <property type="entry name" value="Integrin alpha N-terminal domain"/>
    <property type="match status" value="3"/>
</dbReference>
<protein>
    <submittedName>
        <fullName evidence="6">Repeat domain-containing protein</fullName>
    </submittedName>
</protein>
<feature type="signal peptide" evidence="4">
    <location>
        <begin position="1"/>
        <end position="25"/>
    </location>
</feature>
<feature type="chain" id="PRO_5012127755" evidence="4">
    <location>
        <begin position="26"/>
        <end position="1427"/>
    </location>
</feature>
<dbReference type="OrthoDB" id="111411at2"/>